<reference evidence="2" key="1">
    <citation type="submission" date="2021-01" db="EMBL/GenBank/DDBJ databases">
        <authorList>
            <person name="Corre E."/>
            <person name="Pelletier E."/>
            <person name="Niang G."/>
            <person name="Scheremetjew M."/>
            <person name="Finn R."/>
            <person name="Kale V."/>
            <person name="Holt S."/>
            <person name="Cochrane G."/>
            <person name="Meng A."/>
            <person name="Brown T."/>
            <person name="Cohen L."/>
        </authorList>
    </citation>
    <scope>NUCLEOTIDE SEQUENCE</scope>
    <source>
        <strain evidence="2">UIO037</strain>
    </source>
</reference>
<accession>A0A7S4JK39</accession>
<proteinExistence type="predicted"/>
<feature type="region of interest" description="Disordered" evidence="1">
    <location>
        <begin position="52"/>
        <end position="71"/>
    </location>
</feature>
<feature type="region of interest" description="Disordered" evidence="1">
    <location>
        <begin position="1"/>
        <end position="30"/>
    </location>
</feature>
<dbReference type="AlphaFoldDB" id="A0A7S4JK39"/>
<gene>
    <name evidence="2" type="ORF">CPOL0286_LOCUS17421</name>
</gene>
<protein>
    <submittedName>
        <fullName evidence="2">Uncharacterized protein</fullName>
    </submittedName>
</protein>
<sequence length="311" mass="35949">MANALLRSLREERESRERHRTPPSMGRRCDQQEQQALATALSASLGAVRREAFTRQESTKRKEEQMKRREEQEQNFAIIRRRLSQIEEKDAAREACERKWRAQSAAESRRASARLEEEIQQERVRTAPWKELQSTILSFARAVCHRLGESDPTSELAEFDVLWVITWFEASHCMGPLEHRTSQKLTFCTNHAFNMPTTPRYVWSWNPGADAAVKSLMLNFLRKRHTLYGHVWLRRAARAIMESSLDAQSLSHVLATQCRRVRRPAVLLAQWRAIASLTMLRSRSAKRLYAPGAKGYADAAKEFESIRAMAQ</sequence>
<evidence type="ECO:0000313" key="2">
    <source>
        <dbReference type="EMBL" id="CAE2265440.1"/>
    </source>
</evidence>
<evidence type="ECO:0000256" key="1">
    <source>
        <dbReference type="SAM" id="MobiDB-lite"/>
    </source>
</evidence>
<organism evidence="2">
    <name type="scientific">Prymnesium polylepis</name>
    <dbReference type="NCBI Taxonomy" id="72548"/>
    <lineage>
        <taxon>Eukaryota</taxon>
        <taxon>Haptista</taxon>
        <taxon>Haptophyta</taxon>
        <taxon>Prymnesiophyceae</taxon>
        <taxon>Prymnesiales</taxon>
        <taxon>Prymnesiaceae</taxon>
        <taxon>Prymnesium</taxon>
    </lineage>
</organism>
<name>A0A7S4JK39_9EUKA</name>
<dbReference type="EMBL" id="HBKO01038091">
    <property type="protein sequence ID" value="CAE2265440.1"/>
    <property type="molecule type" value="Transcribed_RNA"/>
</dbReference>
<feature type="compositionally biased region" description="Basic and acidic residues" evidence="1">
    <location>
        <begin position="8"/>
        <end position="17"/>
    </location>
</feature>